<evidence type="ECO:0000259" key="3">
    <source>
        <dbReference type="SMART" id="SM01313"/>
    </source>
</evidence>
<dbReference type="GO" id="GO:0005886">
    <property type="term" value="C:plasma membrane"/>
    <property type="evidence" value="ECO:0007669"/>
    <property type="project" value="TreeGrafter"/>
</dbReference>
<protein>
    <submittedName>
        <fullName evidence="5">Exocyst complex component Sec3 PIP2-binding N-terminal domain-containing protein</fullName>
    </submittedName>
</protein>
<feature type="compositionally biased region" description="Polar residues" evidence="2">
    <location>
        <begin position="419"/>
        <end position="428"/>
    </location>
</feature>
<evidence type="ECO:0000313" key="5">
    <source>
        <dbReference type="WBParaSite" id="nRc.2.0.1.t46134-RA"/>
    </source>
</evidence>
<keyword evidence="1" id="KW-0175">Coiled coil</keyword>
<dbReference type="Pfam" id="PF15277">
    <property type="entry name" value="Sec3-PIP2_bind"/>
    <property type="match status" value="1"/>
</dbReference>
<dbReference type="Pfam" id="PF09763">
    <property type="entry name" value="Sec3_CC"/>
    <property type="match status" value="1"/>
</dbReference>
<dbReference type="SMART" id="SM01313">
    <property type="entry name" value="Sec3-PIP2_bind"/>
    <property type="match status" value="1"/>
</dbReference>
<dbReference type="PANTHER" id="PTHR16092:SF14">
    <property type="entry name" value="EXOCYST COMPLEX COMPONENT 1 ISOFORM X1"/>
    <property type="match status" value="1"/>
</dbReference>
<keyword evidence="4" id="KW-1185">Reference proteome</keyword>
<dbReference type="PANTHER" id="PTHR16092">
    <property type="entry name" value="SEC3/SYNTAXIN-RELATED"/>
    <property type="match status" value="1"/>
</dbReference>
<evidence type="ECO:0000256" key="1">
    <source>
        <dbReference type="SAM" id="Coils"/>
    </source>
</evidence>
<dbReference type="Gene3D" id="2.30.29.90">
    <property type="match status" value="1"/>
</dbReference>
<feature type="domain" description="Exocyst complex component Sec3 PIP2-binding N-terminal" evidence="3">
    <location>
        <begin position="1"/>
        <end position="86"/>
    </location>
</feature>
<dbReference type="InterPro" id="IPR028258">
    <property type="entry name" value="Sec3-PIP2_bind"/>
</dbReference>
<dbReference type="GO" id="GO:0000145">
    <property type="term" value="C:exocyst"/>
    <property type="evidence" value="ECO:0007669"/>
    <property type="project" value="InterPro"/>
</dbReference>
<dbReference type="GO" id="GO:0005546">
    <property type="term" value="F:phosphatidylinositol-4,5-bisphosphate binding"/>
    <property type="evidence" value="ECO:0007669"/>
    <property type="project" value="TreeGrafter"/>
</dbReference>
<dbReference type="InterPro" id="IPR019160">
    <property type="entry name" value="Sec3_CC"/>
</dbReference>
<dbReference type="GO" id="GO:0006887">
    <property type="term" value="P:exocytosis"/>
    <property type="evidence" value="ECO:0007669"/>
    <property type="project" value="InterPro"/>
</dbReference>
<dbReference type="GO" id="GO:0006893">
    <property type="term" value="P:Golgi to plasma membrane transport"/>
    <property type="evidence" value="ECO:0007669"/>
    <property type="project" value="TreeGrafter"/>
</dbReference>
<name>A0A915L501_ROMCU</name>
<dbReference type="Proteomes" id="UP000887565">
    <property type="component" value="Unplaced"/>
</dbReference>
<dbReference type="OMA" id="PCVSRFQ"/>
<dbReference type="AlphaFoldDB" id="A0A915L501"/>
<accession>A0A915L501</accession>
<dbReference type="WBParaSite" id="nRc.2.0.1.t46134-RA">
    <property type="protein sequence ID" value="nRc.2.0.1.t46134-RA"/>
    <property type="gene ID" value="nRc.2.0.1.g46134"/>
</dbReference>
<reference evidence="5" key="1">
    <citation type="submission" date="2022-11" db="UniProtKB">
        <authorList>
            <consortium name="WormBaseParasite"/>
        </authorList>
    </citation>
    <scope>IDENTIFICATION</scope>
</reference>
<organism evidence="4 5">
    <name type="scientific">Romanomermis culicivorax</name>
    <name type="common">Nematode worm</name>
    <dbReference type="NCBI Taxonomy" id="13658"/>
    <lineage>
        <taxon>Eukaryota</taxon>
        <taxon>Metazoa</taxon>
        <taxon>Ecdysozoa</taxon>
        <taxon>Nematoda</taxon>
        <taxon>Enoplea</taxon>
        <taxon>Dorylaimia</taxon>
        <taxon>Mermithida</taxon>
        <taxon>Mermithoidea</taxon>
        <taxon>Mermithidae</taxon>
        <taxon>Romanomermis</taxon>
    </lineage>
</organism>
<proteinExistence type="predicted"/>
<feature type="coiled-coil region" evidence="1">
    <location>
        <begin position="183"/>
        <end position="210"/>
    </location>
</feature>
<sequence>TTHHPVVVRIHEIRKSDREDSYKKKRFWLLRDLKVVDGINPRKLPRLLKVVPEFELTTDKVYKYLVTNPSEKDPFIKQVWKLCNRYLPAQKPDFINISLPVEELEYANVSMTTSVADGISHQEPEPDDYQPISAKEEEDFRHLLQKCNMSIGQAERFFDHLTRELSVLDSANIQTIMGSEMHLAELMNKIDSALEEANSLEETLDSYDELLLHVREGVEMMEEKDSLLHIHTSNRQRLIAELNQFLNSTSLSSADVQALNECNLMDPVKINRCTQAALSLQSCLNAKVAPGTIKKACYERLKAYTDQMKVYEDLRDSFAERFVAHLTALMRNLTSDDAEYETQTSGSLLSHDSTIYLPLKPFHDLVSWLKNVLPGGYKMLLDRYVTFCKSMYHKEIGAFFDIIKQQVKPGPLERKPSGLKNSDSTDFIKSSPKPSPSGSLSADNRSKLENQSNAIDRVQFKRLIDQIFNELEPIVQSEQKFCVWFFHVVYDLKTDQLLATDNQSELEQRKFFRSINGCLKRLFFDQVRSILSQLFGDLDVQLQEFVSFCDRINP</sequence>
<feature type="compositionally biased region" description="Low complexity" evidence="2">
    <location>
        <begin position="429"/>
        <end position="441"/>
    </location>
</feature>
<evidence type="ECO:0000313" key="4">
    <source>
        <dbReference type="Proteomes" id="UP000887565"/>
    </source>
</evidence>
<evidence type="ECO:0000256" key="2">
    <source>
        <dbReference type="SAM" id="MobiDB-lite"/>
    </source>
</evidence>
<feature type="region of interest" description="Disordered" evidence="2">
    <location>
        <begin position="411"/>
        <end position="446"/>
    </location>
</feature>